<name>A0A0M6YKB6_9RHOB</name>
<evidence type="ECO:0000259" key="2">
    <source>
        <dbReference type="Pfam" id="PF12146"/>
    </source>
</evidence>
<evidence type="ECO:0000313" key="4">
    <source>
        <dbReference type="Proteomes" id="UP000049222"/>
    </source>
</evidence>
<dbReference type="EMBL" id="CXSU01000012">
    <property type="protein sequence ID" value="CTQ50802.1"/>
    <property type="molecule type" value="Genomic_DNA"/>
</dbReference>
<gene>
    <name evidence="3" type="ORF">JDO7802_02831</name>
</gene>
<keyword evidence="1" id="KW-0472">Membrane</keyword>
<dbReference type="InterPro" id="IPR022742">
    <property type="entry name" value="Hydrolase_4"/>
</dbReference>
<keyword evidence="1" id="KW-0812">Transmembrane</keyword>
<feature type="domain" description="Serine aminopeptidase S33" evidence="2">
    <location>
        <begin position="79"/>
        <end position="285"/>
    </location>
</feature>
<dbReference type="Pfam" id="PF12146">
    <property type="entry name" value="Hydrolase_4"/>
    <property type="match status" value="1"/>
</dbReference>
<keyword evidence="4" id="KW-1185">Reference proteome</keyword>
<evidence type="ECO:0000256" key="1">
    <source>
        <dbReference type="SAM" id="Phobius"/>
    </source>
</evidence>
<keyword evidence="1" id="KW-1133">Transmembrane helix</keyword>
<dbReference type="RefSeq" id="WP_055086566.1">
    <property type="nucleotide sequence ID" value="NZ_CXSU01000012.1"/>
</dbReference>
<dbReference type="EC" id="3.1.1.23" evidence="3"/>
<evidence type="ECO:0000313" key="3">
    <source>
        <dbReference type="EMBL" id="CTQ50802.1"/>
    </source>
</evidence>
<dbReference type="PANTHER" id="PTHR42886:SF29">
    <property type="entry name" value="PUMMELIG, ISOFORM A"/>
    <property type="match status" value="1"/>
</dbReference>
<dbReference type="Proteomes" id="UP000049222">
    <property type="component" value="Unassembled WGS sequence"/>
</dbReference>
<dbReference type="AlphaFoldDB" id="A0A0M6YKB6"/>
<dbReference type="Gene3D" id="3.40.50.1820">
    <property type="entry name" value="alpha/beta hydrolase"/>
    <property type="match status" value="1"/>
</dbReference>
<sequence>MRRVFRGLGWLFGIVVVVGAALWTFGPYEPVDTDVSFDASAVPDDIDGWLADRESQVPDVAPEAAKRVVWAGAPGTRTDLVLVYVHGFSATLWETRPLVDRLGADLGANVFYTRLTGHGRDGAAMATATAGDWIEDMAEAMAVALKLGDCVVVIGTSTGGTLAAILAADPDLADLMTDVAGLIFISPNFRVANPAAKLLSLPAARYWAPLVAGESRSFEAVNARHARHWTTRYPTIALLPMQATIDHAAALDFARPDVPALFWYSPQDRVVDASATRAVAETWGGEATIVEVKVPEGDDPYFHVIAGDILSPAGTAAAIQAMADWLRTL</sequence>
<dbReference type="GO" id="GO:0047372">
    <property type="term" value="F:monoacylglycerol lipase activity"/>
    <property type="evidence" value="ECO:0007669"/>
    <property type="project" value="UniProtKB-EC"/>
</dbReference>
<protein>
    <submittedName>
        <fullName evidence="3">Thermostable monoacylglycerol lipase</fullName>
        <ecNumber evidence="3">3.1.1.23</ecNumber>
    </submittedName>
</protein>
<feature type="transmembrane region" description="Helical" evidence="1">
    <location>
        <begin position="7"/>
        <end position="26"/>
    </location>
</feature>
<dbReference type="SUPFAM" id="SSF53474">
    <property type="entry name" value="alpha/beta-Hydrolases"/>
    <property type="match status" value="1"/>
</dbReference>
<organism evidence="3 4">
    <name type="scientific">Jannaschia donghaensis</name>
    <dbReference type="NCBI Taxonomy" id="420998"/>
    <lineage>
        <taxon>Bacteria</taxon>
        <taxon>Pseudomonadati</taxon>
        <taxon>Pseudomonadota</taxon>
        <taxon>Alphaproteobacteria</taxon>
        <taxon>Rhodobacterales</taxon>
        <taxon>Roseobacteraceae</taxon>
        <taxon>Jannaschia</taxon>
    </lineage>
</organism>
<dbReference type="OrthoDB" id="5416147at2"/>
<dbReference type="STRING" id="420998.JDO7802_02831"/>
<accession>A0A0M6YKB6</accession>
<dbReference type="InterPro" id="IPR029058">
    <property type="entry name" value="AB_hydrolase_fold"/>
</dbReference>
<dbReference type="PANTHER" id="PTHR42886">
    <property type="entry name" value="RE40534P-RELATED"/>
    <property type="match status" value="1"/>
</dbReference>
<reference evidence="3 4" key="1">
    <citation type="submission" date="2015-07" db="EMBL/GenBank/DDBJ databases">
        <authorList>
            <person name="Noorani M."/>
        </authorList>
    </citation>
    <scope>NUCLEOTIDE SEQUENCE [LARGE SCALE GENOMIC DNA]</scope>
    <source>
        <strain evidence="3 4">CECT 7802</strain>
    </source>
</reference>
<keyword evidence="3" id="KW-0378">Hydrolase</keyword>
<proteinExistence type="predicted"/>